<dbReference type="AlphaFoldDB" id="A0A482WH38"/>
<sequence>MMGELKDVRSDVRIPGDTLAQLRVLPGMNERRVDTLAQLEEFRIGRSKEPNCWAPSPHIEIRVNKEVSEGGRLLLKDLHLMFQNK</sequence>
<organism evidence="1 2">
    <name type="scientific">Laodelphax striatellus</name>
    <name type="common">Small brown planthopper</name>
    <name type="synonym">Delphax striatella</name>
    <dbReference type="NCBI Taxonomy" id="195883"/>
    <lineage>
        <taxon>Eukaryota</taxon>
        <taxon>Metazoa</taxon>
        <taxon>Ecdysozoa</taxon>
        <taxon>Arthropoda</taxon>
        <taxon>Hexapoda</taxon>
        <taxon>Insecta</taxon>
        <taxon>Pterygota</taxon>
        <taxon>Neoptera</taxon>
        <taxon>Paraneoptera</taxon>
        <taxon>Hemiptera</taxon>
        <taxon>Auchenorrhyncha</taxon>
        <taxon>Fulgoroidea</taxon>
        <taxon>Delphacidae</taxon>
        <taxon>Criomorphinae</taxon>
        <taxon>Laodelphax</taxon>
    </lineage>
</organism>
<evidence type="ECO:0000313" key="2">
    <source>
        <dbReference type="Proteomes" id="UP000291343"/>
    </source>
</evidence>
<dbReference type="Proteomes" id="UP000291343">
    <property type="component" value="Unassembled WGS sequence"/>
</dbReference>
<dbReference type="EMBL" id="QKKF02035878">
    <property type="protein sequence ID" value="RZF32814.1"/>
    <property type="molecule type" value="Genomic_DNA"/>
</dbReference>
<name>A0A482WH38_LAOST</name>
<gene>
    <name evidence="1" type="ORF">LSTR_LSTR011460</name>
</gene>
<accession>A0A482WH38</accession>
<protein>
    <submittedName>
        <fullName evidence="1">Uncharacterized protein</fullName>
    </submittedName>
</protein>
<reference evidence="1 2" key="1">
    <citation type="journal article" date="2017" name="Gigascience">
        <title>Genome sequence of the small brown planthopper, Laodelphax striatellus.</title>
        <authorList>
            <person name="Zhu J."/>
            <person name="Jiang F."/>
            <person name="Wang X."/>
            <person name="Yang P."/>
            <person name="Bao Y."/>
            <person name="Zhao W."/>
            <person name="Wang W."/>
            <person name="Lu H."/>
            <person name="Wang Q."/>
            <person name="Cui N."/>
            <person name="Li J."/>
            <person name="Chen X."/>
            <person name="Luo L."/>
            <person name="Yu J."/>
            <person name="Kang L."/>
            <person name="Cui F."/>
        </authorList>
    </citation>
    <scope>NUCLEOTIDE SEQUENCE [LARGE SCALE GENOMIC DNA]</scope>
    <source>
        <strain evidence="1">Lst14</strain>
    </source>
</reference>
<dbReference type="InParanoid" id="A0A482WH38"/>
<keyword evidence="2" id="KW-1185">Reference proteome</keyword>
<proteinExistence type="predicted"/>
<comment type="caution">
    <text evidence="1">The sequence shown here is derived from an EMBL/GenBank/DDBJ whole genome shotgun (WGS) entry which is preliminary data.</text>
</comment>
<evidence type="ECO:0000313" key="1">
    <source>
        <dbReference type="EMBL" id="RZF32814.1"/>
    </source>
</evidence>